<dbReference type="PANTHER" id="PTHR12333">
    <property type="entry name" value="COMM DOMAIN CONTAINING PROTEIN 10"/>
    <property type="match status" value="1"/>
</dbReference>
<evidence type="ECO:0000313" key="2">
    <source>
        <dbReference type="EMBL" id="KAK6179218.1"/>
    </source>
</evidence>
<dbReference type="PANTHER" id="PTHR12333:SF0">
    <property type="entry name" value="COMM DOMAIN-CONTAINING PROTEIN 10"/>
    <property type="match status" value="1"/>
</dbReference>
<proteinExistence type="predicted"/>
<evidence type="ECO:0000259" key="1">
    <source>
        <dbReference type="PROSITE" id="PS51269"/>
    </source>
</evidence>
<reference evidence="2 3" key="1">
    <citation type="submission" date="2024-01" db="EMBL/GenBank/DDBJ databases">
        <title>The genome of the rayed Mediterranean limpet Patella caerulea (Linnaeus, 1758).</title>
        <authorList>
            <person name="Anh-Thu Weber A."/>
            <person name="Halstead-Nussloch G."/>
        </authorList>
    </citation>
    <scope>NUCLEOTIDE SEQUENCE [LARGE SCALE GENOMIC DNA]</scope>
    <source>
        <strain evidence="2">AATW-2023a</strain>
        <tissue evidence="2">Whole specimen</tissue>
    </source>
</reference>
<dbReference type="PROSITE" id="PS51269">
    <property type="entry name" value="COMM"/>
    <property type="match status" value="1"/>
</dbReference>
<feature type="domain" description="COMM" evidence="1">
    <location>
        <begin position="130"/>
        <end position="199"/>
    </location>
</feature>
<dbReference type="AlphaFoldDB" id="A0AAN8PPK1"/>
<organism evidence="2 3">
    <name type="scientific">Patella caerulea</name>
    <name type="common">Rayed Mediterranean limpet</name>
    <dbReference type="NCBI Taxonomy" id="87958"/>
    <lineage>
        <taxon>Eukaryota</taxon>
        <taxon>Metazoa</taxon>
        <taxon>Spiralia</taxon>
        <taxon>Lophotrochozoa</taxon>
        <taxon>Mollusca</taxon>
        <taxon>Gastropoda</taxon>
        <taxon>Patellogastropoda</taxon>
        <taxon>Patelloidea</taxon>
        <taxon>Patellidae</taxon>
        <taxon>Patella</taxon>
    </lineage>
</organism>
<dbReference type="Pfam" id="PF21672">
    <property type="entry name" value="COMM_HN"/>
    <property type="match status" value="1"/>
</dbReference>
<dbReference type="InterPro" id="IPR017920">
    <property type="entry name" value="COMM"/>
</dbReference>
<dbReference type="Pfam" id="PF07258">
    <property type="entry name" value="COMM_domain"/>
    <property type="match status" value="1"/>
</dbReference>
<keyword evidence="3" id="KW-1185">Reference proteome</keyword>
<dbReference type="InterPro" id="IPR037361">
    <property type="entry name" value="COMMD10"/>
</dbReference>
<sequence>MAAFMFTVTPSIQKAVSLINNIEKSKISLLLTRILSKLYIVESRPFTDEEEEKLQGALGVSSEELELVLQTLEFFVQQAAYHSAKPQVLSTQLKELQIDDDKVDCIAEVWTNGAYGVINRLKSKGLACKKLEDINWRLNLQLAQSTKVKLKAPNTLLELALKSDDDESKERIRLDFSHEELYQFYQQLETIQQQLDTLFK</sequence>
<comment type="caution">
    <text evidence="2">The sequence shown here is derived from an EMBL/GenBank/DDBJ whole genome shotgun (WGS) entry which is preliminary data.</text>
</comment>
<dbReference type="Proteomes" id="UP001347796">
    <property type="component" value="Unassembled WGS sequence"/>
</dbReference>
<dbReference type="EMBL" id="JAZGQO010000008">
    <property type="protein sequence ID" value="KAK6179218.1"/>
    <property type="molecule type" value="Genomic_DNA"/>
</dbReference>
<protein>
    <recommendedName>
        <fullName evidence="1">COMM domain-containing protein</fullName>
    </recommendedName>
</protein>
<accession>A0AAN8PPK1</accession>
<name>A0AAN8PPK1_PATCE</name>
<gene>
    <name evidence="2" type="ORF">SNE40_011628</name>
</gene>
<evidence type="ECO:0000313" key="3">
    <source>
        <dbReference type="Proteomes" id="UP001347796"/>
    </source>
</evidence>